<sequence length="462" mass="51106">MPTTADIERRRNYSYPAIHSWTDDLPVCRKSGVGFATNQVYREDGHRQEKHPFEDTSFHSGSKEDGGTTTYLYGVFDGHYGIEAAQFAVQGLAAELLLGQLSGKIRDQDIKEALSQAFVAVEKNYLESLDDLVAKRTSLQFQIPDGITSYEAYQNYPHIVDQINSLNGQLSCGTTAVVALIVGTRLYVANVGDSRALLCKTDKHGVHKVVQVSADHNLTNEDEILRLYNLGLDFTPASRKSCTLGNQENTRCLGNYLVKGAYREFEELAPASEEPIIAEPEIQGGIELDESCCFLLLMSAGLYKSLEEATDSTQVNKDIVQMAIAEFREQKTLTGVAQAVVDRVVRLHTDKLMSSVLTNEGQAFREDMTLLVRRFNISVNTTPTQPNILGPDTLQGILTEFYLSKWVTGQTVFESNSTSSGGLSSQAPPPPVEIPPYVDFSEFYRNIAKARKDGILPPELED</sequence>
<dbReference type="InterPro" id="IPR001932">
    <property type="entry name" value="PPM-type_phosphatase-like_dom"/>
</dbReference>
<evidence type="ECO:0000313" key="1">
    <source>
        <dbReference type="EnsemblMetazoa" id="RPRC005531-PA"/>
    </source>
</evidence>
<dbReference type="InterPro" id="IPR015655">
    <property type="entry name" value="PP2C"/>
</dbReference>
<dbReference type="eggNOG" id="KOG0698">
    <property type="taxonomic scope" value="Eukaryota"/>
</dbReference>
<proteinExistence type="predicted"/>
<protein>
    <submittedName>
        <fullName evidence="1">PPM-type phosphatase domain-containing protein</fullName>
    </submittedName>
</protein>
<dbReference type="EnsemblMetazoa" id="RPRC005531-RA">
    <property type="protein sequence ID" value="RPRC005531-PA"/>
    <property type="gene ID" value="RPRC005531"/>
</dbReference>
<evidence type="ECO:0000313" key="2">
    <source>
        <dbReference type="Proteomes" id="UP000015103"/>
    </source>
</evidence>
<dbReference type="PANTHER" id="PTHR13832:SF533">
    <property type="entry name" value="TGF-BETA-ACTIVATED KINASE 1 AND MAP3K7-BINDING PROTEIN 1"/>
    <property type="match status" value="1"/>
</dbReference>
<dbReference type="Gene3D" id="3.60.40.10">
    <property type="entry name" value="PPM-type phosphatase domain"/>
    <property type="match status" value="1"/>
</dbReference>
<dbReference type="SUPFAM" id="SSF81606">
    <property type="entry name" value="PP2C-like"/>
    <property type="match status" value="1"/>
</dbReference>
<dbReference type="AlphaFoldDB" id="T1HNA7"/>
<dbReference type="OMA" id="GMIAERT"/>
<name>T1HNA7_RHOPR</name>
<reference evidence="1" key="1">
    <citation type="submission" date="2015-05" db="UniProtKB">
        <authorList>
            <consortium name="EnsemblMetazoa"/>
        </authorList>
    </citation>
    <scope>IDENTIFICATION</scope>
</reference>
<accession>T1HNA7</accession>
<dbReference type="PROSITE" id="PS51746">
    <property type="entry name" value="PPM_2"/>
    <property type="match status" value="1"/>
</dbReference>
<dbReference type="STRING" id="13249.T1HNA7"/>
<dbReference type="GO" id="GO:0004722">
    <property type="term" value="F:protein serine/threonine phosphatase activity"/>
    <property type="evidence" value="ECO:0007669"/>
    <property type="project" value="InterPro"/>
</dbReference>
<dbReference type="CDD" id="cd00143">
    <property type="entry name" value="PP2Cc"/>
    <property type="match status" value="1"/>
</dbReference>
<keyword evidence="2" id="KW-1185">Reference proteome</keyword>
<dbReference type="SMART" id="SM00332">
    <property type="entry name" value="PP2Cc"/>
    <property type="match status" value="1"/>
</dbReference>
<dbReference type="VEuPathDB" id="VectorBase:RPRC005531"/>
<dbReference type="HOGENOM" id="CLU_027717_2_0_1"/>
<dbReference type="InParanoid" id="T1HNA7"/>
<dbReference type="InterPro" id="IPR036457">
    <property type="entry name" value="PPM-type-like_dom_sf"/>
</dbReference>
<dbReference type="Pfam" id="PF00481">
    <property type="entry name" value="PP2C"/>
    <property type="match status" value="1"/>
</dbReference>
<organism evidence="1 2">
    <name type="scientific">Rhodnius prolixus</name>
    <name type="common">Triatomid bug</name>
    <dbReference type="NCBI Taxonomy" id="13249"/>
    <lineage>
        <taxon>Eukaryota</taxon>
        <taxon>Metazoa</taxon>
        <taxon>Ecdysozoa</taxon>
        <taxon>Arthropoda</taxon>
        <taxon>Hexapoda</taxon>
        <taxon>Insecta</taxon>
        <taxon>Pterygota</taxon>
        <taxon>Neoptera</taxon>
        <taxon>Paraneoptera</taxon>
        <taxon>Hemiptera</taxon>
        <taxon>Heteroptera</taxon>
        <taxon>Panheteroptera</taxon>
        <taxon>Cimicomorpha</taxon>
        <taxon>Reduviidae</taxon>
        <taxon>Triatominae</taxon>
        <taxon>Rhodnius</taxon>
    </lineage>
</organism>
<dbReference type="Proteomes" id="UP000015103">
    <property type="component" value="Unassembled WGS sequence"/>
</dbReference>
<dbReference type="EMBL" id="ACPB03007651">
    <property type="status" value="NOT_ANNOTATED_CDS"/>
    <property type="molecule type" value="Genomic_DNA"/>
</dbReference>
<dbReference type="PANTHER" id="PTHR13832">
    <property type="entry name" value="PROTEIN PHOSPHATASE 2C"/>
    <property type="match status" value="1"/>
</dbReference>